<name>A0A6A5UZP9_9PLEO</name>
<evidence type="ECO:0000313" key="4">
    <source>
        <dbReference type="Proteomes" id="UP000800036"/>
    </source>
</evidence>
<keyword evidence="1" id="KW-0732">Signal</keyword>
<evidence type="ECO:0000259" key="2">
    <source>
        <dbReference type="Pfam" id="PF09044"/>
    </source>
</evidence>
<gene>
    <name evidence="3" type="ORF">BU23DRAFT_601020</name>
</gene>
<dbReference type="InterPro" id="IPR015131">
    <property type="entry name" value="Killer_tox_Kp4"/>
</dbReference>
<evidence type="ECO:0000256" key="1">
    <source>
        <dbReference type="SAM" id="SignalP"/>
    </source>
</evidence>
<feature type="signal peptide" evidence="1">
    <location>
        <begin position="1"/>
        <end position="16"/>
    </location>
</feature>
<dbReference type="Pfam" id="PF09044">
    <property type="entry name" value="Kp4"/>
    <property type="match status" value="1"/>
</dbReference>
<dbReference type="Proteomes" id="UP000800036">
    <property type="component" value="Unassembled WGS sequence"/>
</dbReference>
<dbReference type="EMBL" id="ML976702">
    <property type="protein sequence ID" value="KAF1970295.1"/>
    <property type="molecule type" value="Genomic_DNA"/>
</dbReference>
<feature type="domain" description="Killer toxin Kp4" evidence="2">
    <location>
        <begin position="21"/>
        <end position="116"/>
    </location>
</feature>
<evidence type="ECO:0000313" key="3">
    <source>
        <dbReference type="EMBL" id="KAF1970295.1"/>
    </source>
</evidence>
<dbReference type="OrthoDB" id="4177994at2759"/>
<accession>A0A6A5UZP9</accession>
<dbReference type="InterPro" id="IPR011329">
    <property type="entry name" value="Killer_tox_Kp4/SMK"/>
</dbReference>
<dbReference type="Gene3D" id="3.30.430.10">
    <property type="entry name" value="Killer Toxin P4, subunit A"/>
    <property type="match status" value="1"/>
</dbReference>
<sequence length="145" mass="15827">MKLLFILAVLTSLIAAQDELQLAGTINCQGSANCMGCKQPLGDGGMLDFVKQHLSDDAVYTGTYAEGKQIACKSCYFTRDEGLCVTLKNVGDRTVTGKFVKDALQRLRDHGCKYCGWERLWPGIDAGIKVDYVVNGCIKHGDKIC</sequence>
<reference evidence="3" key="1">
    <citation type="journal article" date="2020" name="Stud. Mycol.">
        <title>101 Dothideomycetes genomes: a test case for predicting lifestyles and emergence of pathogens.</title>
        <authorList>
            <person name="Haridas S."/>
            <person name="Albert R."/>
            <person name="Binder M."/>
            <person name="Bloem J."/>
            <person name="Labutti K."/>
            <person name="Salamov A."/>
            <person name="Andreopoulos B."/>
            <person name="Baker S."/>
            <person name="Barry K."/>
            <person name="Bills G."/>
            <person name="Bluhm B."/>
            <person name="Cannon C."/>
            <person name="Castanera R."/>
            <person name="Culley D."/>
            <person name="Daum C."/>
            <person name="Ezra D."/>
            <person name="Gonzalez J."/>
            <person name="Henrissat B."/>
            <person name="Kuo A."/>
            <person name="Liang C."/>
            <person name="Lipzen A."/>
            <person name="Lutzoni F."/>
            <person name="Magnuson J."/>
            <person name="Mondo S."/>
            <person name="Nolan M."/>
            <person name="Ohm R."/>
            <person name="Pangilinan J."/>
            <person name="Park H.-J."/>
            <person name="Ramirez L."/>
            <person name="Alfaro M."/>
            <person name="Sun H."/>
            <person name="Tritt A."/>
            <person name="Yoshinaga Y."/>
            <person name="Zwiers L.-H."/>
            <person name="Turgeon B."/>
            <person name="Goodwin S."/>
            <person name="Spatafora J."/>
            <person name="Crous P."/>
            <person name="Grigoriev I."/>
        </authorList>
    </citation>
    <scope>NUCLEOTIDE SEQUENCE</scope>
    <source>
        <strain evidence="3">CBS 107.79</strain>
    </source>
</reference>
<proteinExistence type="predicted"/>
<dbReference type="AlphaFoldDB" id="A0A6A5UZP9"/>
<dbReference type="GO" id="GO:0005576">
    <property type="term" value="C:extracellular region"/>
    <property type="evidence" value="ECO:0007669"/>
    <property type="project" value="InterPro"/>
</dbReference>
<keyword evidence="4" id="KW-1185">Reference proteome</keyword>
<organism evidence="3 4">
    <name type="scientific">Bimuria novae-zelandiae CBS 107.79</name>
    <dbReference type="NCBI Taxonomy" id="1447943"/>
    <lineage>
        <taxon>Eukaryota</taxon>
        <taxon>Fungi</taxon>
        <taxon>Dikarya</taxon>
        <taxon>Ascomycota</taxon>
        <taxon>Pezizomycotina</taxon>
        <taxon>Dothideomycetes</taxon>
        <taxon>Pleosporomycetidae</taxon>
        <taxon>Pleosporales</taxon>
        <taxon>Massarineae</taxon>
        <taxon>Didymosphaeriaceae</taxon>
        <taxon>Bimuria</taxon>
    </lineage>
</organism>
<dbReference type="SUPFAM" id="SSF55221">
    <property type="entry name" value="Yeast killer toxins"/>
    <property type="match status" value="1"/>
</dbReference>
<protein>
    <recommendedName>
        <fullName evidence="2">Killer toxin Kp4 domain-containing protein</fullName>
    </recommendedName>
</protein>
<feature type="chain" id="PRO_5025482092" description="Killer toxin Kp4 domain-containing protein" evidence="1">
    <location>
        <begin position="17"/>
        <end position="145"/>
    </location>
</feature>